<evidence type="ECO:0000256" key="2">
    <source>
        <dbReference type="ARBA" id="ARBA00022748"/>
    </source>
</evidence>
<dbReference type="Pfam" id="PF00578">
    <property type="entry name" value="AhpC-TSA"/>
    <property type="match status" value="1"/>
</dbReference>
<dbReference type="InterPro" id="IPR036249">
    <property type="entry name" value="Thioredoxin-like_sf"/>
</dbReference>
<evidence type="ECO:0000259" key="6">
    <source>
        <dbReference type="PROSITE" id="PS51352"/>
    </source>
</evidence>
<dbReference type="SUPFAM" id="SSF52833">
    <property type="entry name" value="Thioredoxin-like"/>
    <property type="match status" value="1"/>
</dbReference>
<keyword evidence="2" id="KW-0201">Cytochrome c-type biogenesis</keyword>
<reference evidence="7 8" key="1">
    <citation type="submission" date="2015-07" db="EMBL/GenBank/DDBJ databases">
        <title>Draft genome of Bellilinea caldifistulae DSM 17877.</title>
        <authorList>
            <person name="Hemp J."/>
            <person name="Ward L.M."/>
            <person name="Pace L.A."/>
            <person name="Fischer W.W."/>
        </authorList>
    </citation>
    <scope>NUCLEOTIDE SEQUENCE [LARGE SCALE GENOMIC DNA]</scope>
    <source>
        <strain evidence="7 8">GOMI-1</strain>
    </source>
</reference>
<keyword evidence="8" id="KW-1185">Reference proteome</keyword>
<accession>A0A0P6XI50</accession>
<dbReference type="InterPro" id="IPR013766">
    <property type="entry name" value="Thioredoxin_domain"/>
</dbReference>
<dbReference type="InterPro" id="IPR050553">
    <property type="entry name" value="Thioredoxin_ResA/DsbE_sf"/>
</dbReference>
<dbReference type="InterPro" id="IPR000866">
    <property type="entry name" value="AhpC/TSA"/>
</dbReference>
<keyword evidence="4" id="KW-1015">Disulfide bond</keyword>
<keyword evidence="5" id="KW-0676">Redox-active center</keyword>
<dbReference type="GO" id="GO:0016209">
    <property type="term" value="F:antioxidant activity"/>
    <property type="evidence" value="ECO:0007669"/>
    <property type="project" value="InterPro"/>
</dbReference>
<dbReference type="STRING" id="360411.AC812_16710"/>
<keyword evidence="3" id="KW-0735">Signal-anchor</keyword>
<dbReference type="EMBL" id="LGHJ01000029">
    <property type="protein sequence ID" value="KPL70785.1"/>
    <property type="molecule type" value="Genomic_DNA"/>
</dbReference>
<dbReference type="Gene3D" id="3.40.30.10">
    <property type="entry name" value="Glutaredoxin"/>
    <property type="match status" value="1"/>
</dbReference>
<dbReference type="PROSITE" id="PS51352">
    <property type="entry name" value="THIOREDOXIN_2"/>
    <property type="match status" value="1"/>
</dbReference>
<organism evidence="7 8">
    <name type="scientific">Bellilinea caldifistulae</name>
    <dbReference type="NCBI Taxonomy" id="360411"/>
    <lineage>
        <taxon>Bacteria</taxon>
        <taxon>Bacillati</taxon>
        <taxon>Chloroflexota</taxon>
        <taxon>Anaerolineae</taxon>
        <taxon>Anaerolineales</taxon>
        <taxon>Anaerolineaceae</taxon>
        <taxon>Bellilinea</taxon>
    </lineage>
</organism>
<proteinExistence type="predicted"/>
<dbReference type="GO" id="GO:0030313">
    <property type="term" value="C:cell envelope"/>
    <property type="evidence" value="ECO:0007669"/>
    <property type="project" value="UniProtKB-SubCell"/>
</dbReference>
<protein>
    <recommendedName>
        <fullName evidence="6">Thioredoxin domain-containing protein</fullName>
    </recommendedName>
</protein>
<dbReference type="PATRIC" id="fig|360411.5.peg.1133"/>
<dbReference type="Proteomes" id="UP000050514">
    <property type="component" value="Unassembled WGS sequence"/>
</dbReference>
<sequence>MLLGGLVFGGLVGVLIFWGGNQSLTAQRESQIPQSGQRFPDFTLESLDGNKLTFSEFVGKPVVLNFWATWCDPCKAEMPLFEEVYRQNSGIVVLGVNYNESVNVIRRFIEEREITFPILLDADGKIAEKFQVFGFPTTYFVDEDGILRGVHVGQLDEVLLSSYLEKIGAAP</sequence>
<evidence type="ECO:0000256" key="4">
    <source>
        <dbReference type="ARBA" id="ARBA00023157"/>
    </source>
</evidence>
<evidence type="ECO:0000256" key="1">
    <source>
        <dbReference type="ARBA" id="ARBA00004196"/>
    </source>
</evidence>
<dbReference type="PANTHER" id="PTHR42852:SF6">
    <property type="entry name" value="THIOL:DISULFIDE INTERCHANGE PROTEIN DSBE"/>
    <property type="match status" value="1"/>
</dbReference>
<dbReference type="GO" id="GO:0017004">
    <property type="term" value="P:cytochrome complex assembly"/>
    <property type="evidence" value="ECO:0007669"/>
    <property type="project" value="UniProtKB-KW"/>
</dbReference>
<dbReference type="CDD" id="cd02966">
    <property type="entry name" value="TlpA_like_family"/>
    <property type="match status" value="1"/>
</dbReference>
<feature type="domain" description="Thioredoxin" evidence="6">
    <location>
        <begin position="33"/>
        <end position="169"/>
    </location>
</feature>
<evidence type="ECO:0000313" key="8">
    <source>
        <dbReference type="Proteomes" id="UP000050514"/>
    </source>
</evidence>
<gene>
    <name evidence="7" type="ORF">AC812_16710</name>
</gene>
<comment type="caution">
    <text evidence="7">The sequence shown here is derived from an EMBL/GenBank/DDBJ whole genome shotgun (WGS) entry which is preliminary data.</text>
</comment>
<dbReference type="GO" id="GO:0016491">
    <property type="term" value="F:oxidoreductase activity"/>
    <property type="evidence" value="ECO:0007669"/>
    <property type="project" value="InterPro"/>
</dbReference>
<name>A0A0P6XI50_9CHLR</name>
<evidence type="ECO:0000256" key="3">
    <source>
        <dbReference type="ARBA" id="ARBA00022968"/>
    </source>
</evidence>
<dbReference type="PANTHER" id="PTHR42852">
    <property type="entry name" value="THIOL:DISULFIDE INTERCHANGE PROTEIN DSBE"/>
    <property type="match status" value="1"/>
</dbReference>
<evidence type="ECO:0000256" key="5">
    <source>
        <dbReference type="ARBA" id="ARBA00023284"/>
    </source>
</evidence>
<keyword evidence="3" id="KW-0812">Transmembrane</keyword>
<dbReference type="AlphaFoldDB" id="A0A0P6XI50"/>
<comment type="subcellular location">
    <subcellularLocation>
        <location evidence="1">Cell envelope</location>
    </subcellularLocation>
</comment>
<evidence type="ECO:0000313" key="7">
    <source>
        <dbReference type="EMBL" id="KPL70785.1"/>
    </source>
</evidence>